<comment type="similarity">
    <text evidence="2">Belongs to the amino acid-polyamine-organocation (APC) superfamily. Spore germination protein (SGP) (TC 2.A.3.9) family.</text>
</comment>
<name>A0A268P4Y9_SHOCL</name>
<gene>
    <name evidence="8" type="ORF">CHH72_02795</name>
</gene>
<dbReference type="RefSeq" id="WP_011246865.1">
    <property type="nucleotide sequence ID" value="NZ_BOQQ01000003.1"/>
</dbReference>
<sequence>MIPKQTLSTVQLTVLTAITLLGVQFLILPRVLTVTANSTDGWLTIVAGALYTFVLTCLALYFIGRHHATDLYTYGYMTFGKIGGTLLLFLINVYFWVASSYQIAAMAEMIRFYLLPSTPTSLIKVLTFLLIAYLLSGNLQTILRVSSIIFPLTLLVAGTILVFSFKEMDIGHMNPPFTNGVANVVFNPNGVLFPFEGIEVIYFLLPFVNKKAKPKLAVFSTLVLISIIYIITYLIVVLNLGEREVKTLVWPTISFIQSFETEGIFIERMEGFLLSTWIMQFFSTSVIYSFLSGYSLRKYTKLKKSFSGMAVAVAISMVISLCFQHTLDTRILRLISFYGFEVMLLLPFVYFLIYSVKRKVVR</sequence>
<evidence type="ECO:0000256" key="7">
    <source>
        <dbReference type="ARBA" id="ARBA00023136"/>
    </source>
</evidence>
<evidence type="ECO:0000256" key="2">
    <source>
        <dbReference type="ARBA" id="ARBA00007998"/>
    </source>
</evidence>
<comment type="caution">
    <text evidence="8">The sequence shown here is derived from an EMBL/GenBank/DDBJ whole genome shotgun (WGS) entry which is preliminary data.</text>
</comment>
<evidence type="ECO:0000256" key="3">
    <source>
        <dbReference type="ARBA" id="ARBA00022448"/>
    </source>
</evidence>
<keyword evidence="4" id="KW-0309">Germination</keyword>
<dbReference type="OMA" id="NINAMFA"/>
<evidence type="ECO:0000313" key="9">
    <source>
        <dbReference type="Proteomes" id="UP000216207"/>
    </source>
</evidence>
<dbReference type="PANTHER" id="PTHR34975:SF2">
    <property type="entry name" value="SPORE GERMINATION PROTEIN A2"/>
    <property type="match status" value="1"/>
</dbReference>
<dbReference type="InterPro" id="IPR004761">
    <property type="entry name" value="Spore_GerAB"/>
</dbReference>
<evidence type="ECO:0000256" key="5">
    <source>
        <dbReference type="ARBA" id="ARBA00022692"/>
    </source>
</evidence>
<comment type="subcellular location">
    <subcellularLocation>
        <location evidence="1">Membrane</location>
        <topology evidence="1">Multi-pass membrane protein</topology>
    </subcellularLocation>
</comment>
<dbReference type="Gene3D" id="1.20.1740.10">
    <property type="entry name" value="Amino acid/polyamine transporter I"/>
    <property type="match status" value="1"/>
</dbReference>
<protein>
    <submittedName>
        <fullName evidence="8">Uncharacterized protein</fullName>
    </submittedName>
</protein>
<accession>A0A268P4Y9</accession>
<keyword evidence="6" id="KW-1133">Transmembrane helix</keyword>
<dbReference type="PANTHER" id="PTHR34975">
    <property type="entry name" value="SPORE GERMINATION PROTEIN A2"/>
    <property type="match status" value="1"/>
</dbReference>
<proteinExistence type="inferred from homology"/>
<evidence type="ECO:0000256" key="4">
    <source>
        <dbReference type="ARBA" id="ARBA00022544"/>
    </source>
</evidence>
<dbReference type="Proteomes" id="UP000216207">
    <property type="component" value="Unassembled WGS sequence"/>
</dbReference>
<evidence type="ECO:0000313" key="8">
    <source>
        <dbReference type="EMBL" id="PAE90823.1"/>
    </source>
</evidence>
<keyword evidence="7" id="KW-0472">Membrane</keyword>
<dbReference type="NCBIfam" id="TIGR00912">
    <property type="entry name" value="2A0309"/>
    <property type="match status" value="1"/>
</dbReference>
<dbReference type="AlphaFoldDB" id="A0A268P4Y9"/>
<dbReference type="Pfam" id="PF03845">
    <property type="entry name" value="Spore_permease"/>
    <property type="match status" value="1"/>
</dbReference>
<keyword evidence="3" id="KW-0813">Transport</keyword>
<organism evidence="8 9">
    <name type="scientific">Shouchella clausii</name>
    <name type="common">Alkalihalobacillus clausii</name>
    <dbReference type="NCBI Taxonomy" id="79880"/>
    <lineage>
        <taxon>Bacteria</taxon>
        <taxon>Bacillati</taxon>
        <taxon>Bacillota</taxon>
        <taxon>Bacilli</taxon>
        <taxon>Bacillales</taxon>
        <taxon>Bacillaceae</taxon>
        <taxon>Shouchella</taxon>
    </lineage>
</organism>
<evidence type="ECO:0000256" key="6">
    <source>
        <dbReference type="ARBA" id="ARBA00022989"/>
    </source>
</evidence>
<keyword evidence="5" id="KW-0812">Transmembrane</keyword>
<dbReference type="GO" id="GO:0016020">
    <property type="term" value="C:membrane"/>
    <property type="evidence" value="ECO:0007669"/>
    <property type="project" value="UniProtKB-SubCell"/>
</dbReference>
<dbReference type="EMBL" id="NPCC01000004">
    <property type="protein sequence ID" value="PAE90823.1"/>
    <property type="molecule type" value="Genomic_DNA"/>
</dbReference>
<dbReference type="GO" id="GO:0009847">
    <property type="term" value="P:spore germination"/>
    <property type="evidence" value="ECO:0007669"/>
    <property type="project" value="InterPro"/>
</dbReference>
<reference evidence="8 9" key="1">
    <citation type="submission" date="2017-07" db="EMBL/GenBank/DDBJ databases">
        <title>Isolation and whole genome analysis of endospore-forming bacteria from heroin.</title>
        <authorList>
            <person name="Kalinowski J."/>
            <person name="Ahrens B."/>
            <person name="Al-Dilaimi A."/>
            <person name="Winkler A."/>
            <person name="Wibberg D."/>
            <person name="Schleenbecker U."/>
            <person name="Ruckert C."/>
            <person name="Wolfel R."/>
            <person name="Grass G."/>
        </authorList>
    </citation>
    <scope>NUCLEOTIDE SEQUENCE [LARGE SCALE GENOMIC DNA]</scope>
    <source>
        <strain evidence="8 9">7539</strain>
    </source>
</reference>
<evidence type="ECO:0000256" key="1">
    <source>
        <dbReference type="ARBA" id="ARBA00004141"/>
    </source>
</evidence>